<keyword evidence="10" id="KW-1185">Reference proteome</keyword>
<feature type="transmembrane region" description="Helical" evidence="8">
    <location>
        <begin position="239"/>
        <end position="262"/>
    </location>
</feature>
<dbReference type="Proteomes" id="UP001236723">
    <property type="component" value="Unassembled WGS sequence"/>
</dbReference>
<organism evidence="9 10">
    <name type="scientific">Alkalibacillus filiformis</name>
    <dbReference type="NCBI Taxonomy" id="200990"/>
    <lineage>
        <taxon>Bacteria</taxon>
        <taxon>Bacillati</taxon>
        <taxon>Bacillota</taxon>
        <taxon>Bacilli</taxon>
        <taxon>Bacillales</taxon>
        <taxon>Bacillaceae</taxon>
        <taxon>Alkalibacillus</taxon>
    </lineage>
</organism>
<feature type="transmembrane region" description="Helical" evidence="8">
    <location>
        <begin position="20"/>
        <end position="38"/>
    </location>
</feature>
<protein>
    <submittedName>
        <fullName evidence="9">Trk-type K+ transport system membrane component</fullName>
    </submittedName>
</protein>
<feature type="transmembrane region" description="Helical" evidence="8">
    <location>
        <begin position="362"/>
        <end position="383"/>
    </location>
</feature>
<feature type="transmembrane region" description="Helical" evidence="8">
    <location>
        <begin position="419"/>
        <end position="439"/>
    </location>
</feature>
<dbReference type="RefSeq" id="WP_307065255.1">
    <property type="nucleotide sequence ID" value="NZ_JAUSUP010000001.1"/>
</dbReference>
<accession>A0ABU0DPP4</accession>
<evidence type="ECO:0000256" key="2">
    <source>
        <dbReference type="ARBA" id="ARBA00022448"/>
    </source>
</evidence>
<keyword evidence="6" id="KW-0406">Ion transport</keyword>
<keyword evidence="3" id="KW-1003">Cell membrane</keyword>
<dbReference type="EMBL" id="JAUSUP010000001">
    <property type="protein sequence ID" value="MDQ0350417.1"/>
    <property type="molecule type" value="Genomic_DNA"/>
</dbReference>
<proteinExistence type="predicted"/>
<comment type="caution">
    <text evidence="9">The sequence shown here is derived from an EMBL/GenBank/DDBJ whole genome shotgun (WGS) entry which is preliminary data.</text>
</comment>
<evidence type="ECO:0000313" key="9">
    <source>
        <dbReference type="EMBL" id="MDQ0350417.1"/>
    </source>
</evidence>
<keyword evidence="7 8" id="KW-0472">Membrane</keyword>
<reference evidence="9 10" key="1">
    <citation type="submission" date="2023-07" db="EMBL/GenBank/DDBJ databases">
        <title>Genomic Encyclopedia of Type Strains, Phase IV (KMG-IV): sequencing the most valuable type-strain genomes for metagenomic binning, comparative biology and taxonomic classification.</title>
        <authorList>
            <person name="Goeker M."/>
        </authorList>
    </citation>
    <scope>NUCLEOTIDE SEQUENCE [LARGE SCALE GENOMIC DNA]</scope>
    <source>
        <strain evidence="9 10">DSM 15448</strain>
    </source>
</reference>
<evidence type="ECO:0000256" key="3">
    <source>
        <dbReference type="ARBA" id="ARBA00022475"/>
    </source>
</evidence>
<evidence type="ECO:0000256" key="6">
    <source>
        <dbReference type="ARBA" id="ARBA00023065"/>
    </source>
</evidence>
<feature type="transmembrane region" description="Helical" evidence="8">
    <location>
        <begin position="50"/>
        <end position="71"/>
    </location>
</feature>
<keyword evidence="4 8" id="KW-0812">Transmembrane</keyword>
<dbReference type="InterPro" id="IPR003445">
    <property type="entry name" value="Cat_transpt"/>
</dbReference>
<dbReference type="PANTHER" id="PTHR32024:SF4">
    <property type="entry name" value="KTR SYSTEM POTASSIUM UPTAKE PROTEIN D"/>
    <property type="match status" value="1"/>
</dbReference>
<feature type="transmembrane region" description="Helical" evidence="8">
    <location>
        <begin position="198"/>
        <end position="219"/>
    </location>
</feature>
<evidence type="ECO:0000313" key="10">
    <source>
        <dbReference type="Proteomes" id="UP001236723"/>
    </source>
</evidence>
<evidence type="ECO:0000256" key="1">
    <source>
        <dbReference type="ARBA" id="ARBA00004651"/>
    </source>
</evidence>
<evidence type="ECO:0000256" key="7">
    <source>
        <dbReference type="ARBA" id="ARBA00023136"/>
    </source>
</evidence>
<dbReference type="Pfam" id="PF02386">
    <property type="entry name" value="TrkH"/>
    <property type="match status" value="1"/>
</dbReference>
<evidence type="ECO:0000256" key="5">
    <source>
        <dbReference type="ARBA" id="ARBA00022989"/>
    </source>
</evidence>
<feature type="transmembrane region" description="Helical" evidence="8">
    <location>
        <begin position="77"/>
        <end position="107"/>
    </location>
</feature>
<keyword evidence="2" id="KW-0813">Transport</keyword>
<name>A0ABU0DPP4_9BACI</name>
<keyword evidence="5 8" id="KW-1133">Transmembrane helix</keyword>
<gene>
    <name evidence="9" type="ORF">J2R98_000220</name>
</gene>
<feature type="transmembrane region" description="Helical" evidence="8">
    <location>
        <begin position="138"/>
        <end position="158"/>
    </location>
</feature>
<evidence type="ECO:0000256" key="8">
    <source>
        <dbReference type="SAM" id="Phobius"/>
    </source>
</evidence>
<dbReference type="PANTHER" id="PTHR32024">
    <property type="entry name" value="TRK SYSTEM POTASSIUM UPTAKE PROTEIN TRKG-RELATED"/>
    <property type="match status" value="1"/>
</dbReference>
<sequence>MSRMDRLTPNKSILDKLTPVQLISLYYFIAASVAAFLLSLPISQKEGVQLAFMEVLFTAVSAVTVTGLTVVETADSYSVFGIFMIALALQIGGLGVMALGTLIWIVLGKKIGFKERRLIMTDQNTKSIAGIVRLVKEMFIVILTIELIGFIILGTYYLTYFDSALQAYYHGFFASVSATTNGGFDITGASLEPFANDYFVQFINILLIIAGAIGFPVLIELKEYLQISQEERNLKRFSLFTKLTSLTYFVLLAFSFIVILILEFNHFFADKTWHEALFYSLFQSTTARSGGLSTMDMNEFTTQTQLFLSSMMFIGASPSSVGGGIRTTTFALVIIFIITFASGRNRVRIFGREIEEEDLFKAVVVTLLAMLMFFSVVIVITALDGHLSLTSIIFEVSSAFGTTGLSMGITNELSNLSQVLLMALMLIGRIGILTFLFSFNRGKAKDRYRYPKEKINIG</sequence>
<comment type="subcellular location">
    <subcellularLocation>
        <location evidence="1">Cell membrane</location>
        <topology evidence="1">Multi-pass membrane protein</topology>
    </subcellularLocation>
</comment>
<feature type="transmembrane region" description="Helical" evidence="8">
    <location>
        <begin position="321"/>
        <end position="341"/>
    </location>
</feature>
<evidence type="ECO:0000256" key="4">
    <source>
        <dbReference type="ARBA" id="ARBA00022692"/>
    </source>
</evidence>